<name>G7UQ21_PSEUP</name>
<dbReference type="GO" id="GO:0043165">
    <property type="term" value="P:Gram-negative-bacterium-type cell outer membrane assembly"/>
    <property type="evidence" value="ECO:0007669"/>
    <property type="project" value="UniProtKB-UniRule"/>
</dbReference>
<feature type="signal peptide" evidence="7">
    <location>
        <begin position="1"/>
        <end position="18"/>
    </location>
</feature>
<dbReference type="HAMAP" id="MF_01186">
    <property type="entry name" value="LPS_assembly_LptE"/>
    <property type="match status" value="1"/>
</dbReference>
<dbReference type="eggNOG" id="COG2980">
    <property type="taxonomic scope" value="Bacteria"/>
</dbReference>
<evidence type="ECO:0000256" key="6">
    <source>
        <dbReference type="HAMAP-Rule" id="MF_01186"/>
    </source>
</evidence>
<reference evidence="8 9" key="1">
    <citation type="journal article" date="2012" name="J. Bacteriol.">
        <title>Complete Genome Sequence of the BTEX-Degrading Bacterium Pseudoxanthomonas spadix BD-a59.</title>
        <authorList>
            <person name="Lee S.H."/>
            <person name="Jin H.M."/>
            <person name="Lee H.J."/>
            <person name="Kim J.M."/>
            <person name="Jeon C.O."/>
        </authorList>
    </citation>
    <scope>NUCLEOTIDE SEQUENCE [LARGE SCALE GENOMIC DNA]</scope>
    <source>
        <strain evidence="8 9">BD-a59</strain>
    </source>
</reference>
<dbReference type="PROSITE" id="PS51257">
    <property type="entry name" value="PROKAR_LIPOPROTEIN"/>
    <property type="match status" value="1"/>
</dbReference>
<dbReference type="PANTHER" id="PTHR38098:SF1">
    <property type="entry name" value="LPS-ASSEMBLY LIPOPROTEIN LPTE"/>
    <property type="match status" value="1"/>
</dbReference>
<dbReference type="GO" id="GO:1990351">
    <property type="term" value="C:transporter complex"/>
    <property type="evidence" value="ECO:0007669"/>
    <property type="project" value="TreeGrafter"/>
</dbReference>
<dbReference type="EMBL" id="CP003093">
    <property type="protein sequence ID" value="AER56905.1"/>
    <property type="molecule type" value="Genomic_DNA"/>
</dbReference>
<keyword evidence="3 6" id="KW-0564">Palmitate</keyword>
<dbReference type="OrthoDB" id="7349153at2"/>
<keyword evidence="9" id="KW-1185">Reference proteome</keyword>
<dbReference type="GO" id="GO:0001530">
    <property type="term" value="F:lipopolysaccharide binding"/>
    <property type="evidence" value="ECO:0007669"/>
    <property type="project" value="TreeGrafter"/>
</dbReference>
<dbReference type="KEGG" id="psd:DSC_11305"/>
<evidence type="ECO:0000256" key="1">
    <source>
        <dbReference type="ARBA" id="ARBA00022729"/>
    </source>
</evidence>
<evidence type="ECO:0000256" key="7">
    <source>
        <dbReference type="SAM" id="SignalP"/>
    </source>
</evidence>
<dbReference type="InterPro" id="IPR007485">
    <property type="entry name" value="LPS_assembly_LptE"/>
</dbReference>
<dbReference type="GO" id="GO:0015920">
    <property type="term" value="P:lipopolysaccharide transport"/>
    <property type="evidence" value="ECO:0007669"/>
    <property type="project" value="TreeGrafter"/>
</dbReference>
<evidence type="ECO:0000256" key="3">
    <source>
        <dbReference type="ARBA" id="ARBA00023139"/>
    </source>
</evidence>
<dbReference type="GO" id="GO:0009279">
    <property type="term" value="C:cell outer membrane"/>
    <property type="evidence" value="ECO:0007669"/>
    <property type="project" value="UniProtKB-SubCell"/>
</dbReference>
<dbReference type="Pfam" id="PF04390">
    <property type="entry name" value="LptE"/>
    <property type="match status" value="1"/>
</dbReference>
<evidence type="ECO:0000256" key="4">
    <source>
        <dbReference type="ARBA" id="ARBA00023237"/>
    </source>
</evidence>
<organism evidence="8 9">
    <name type="scientific">Pseudoxanthomonas spadix (strain BD-a59)</name>
    <dbReference type="NCBI Taxonomy" id="1045855"/>
    <lineage>
        <taxon>Bacteria</taxon>
        <taxon>Pseudomonadati</taxon>
        <taxon>Pseudomonadota</taxon>
        <taxon>Gammaproteobacteria</taxon>
        <taxon>Lysobacterales</taxon>
        <taxon>Lysobacteraceae</taxon>
        <taxon>Pseudoxanthomonas</taxon>
    </lineage>
</organism>
<comment type="function">
    <text evidence="6">Together with LptD, is involved in the assembly of lipopolysaccharide (LPS) at the surface of the outer membrane. Required for the proper assembly of LptD. Binds LPS and may serve as the LPS recognition site at the outer membrane.</text>
</comment>
<comment type="subunit">
    <text evidence="6">Component of the lipopolysaccharide transport and assembly complex. Interacts with LptD.</text>
</comment>
<proteinExistence type="inferred from homology"/>
<keyword evidence="4 6" id="KW-0998">Cell outer membrane</keyword>
<evidence type="ECO:0000313" key="8">
    <source>
        <dbReference type="EMBL" id="AER56905.1"/>
    </source>
</evidence>
<sequence length="173" mass="18635">MLRLLAVTLLAVSLSACGFHLRSKIALPADLGPVKVSASDPYSPLARDVAMGLKAAGAIPAEDANAKAATLEILSEQWGDRPIALDEQGRALEYSLRYAVVFRFVRADGSELVPQQVVELSRDYVAEATDLTGTTSEREILSEELRRDMSASILRRVDGVVRGVGRVPPPHAQ</sequence>
<dbReference type="HOGENOM" id="CLU_103309_2_0_6"/>
<dbReference type="PANTHER" id="PTHR38098">
    <property type="entry name" value="LPS-ASSEMBLY LIPOPROTEIN LPTE"/>
    <property type="match status" value="1"/>
</dbReference>
<dbReference type="Proteomes" id="UP000005870">
    <property type="component" value="Chromosome"/>
</dbReference>
<comment type="similarity">
    <text evidence="6">Belongs to the LptE lipoprotein family.</text>
</comment>
<dbReference type="Gene3D" id="3.30.160.150">
    <property type="entry name" value="Lipoprotein like domain"/>
    <property type="match status" value="1"/>
</dbReference>
<keyword evidence="2 6" id="KW-0472">Membrane</keyword>
<dbReference type="AlphaFoldDB" id="G7UQ21"/>
<evidence type="ECO:0000256" key="5">
    <source>
        <dbReference type="ARBA" id="ARBA00023288"/>
    </source>
</evidence>
<evidence type="ECO:0000256" key="2">
    <source>
        <dbReference type="ARBA" id="ARBA00023136"/>
    </source>
</evidence>
<feature type="chain" id="PRO_5008958728" description="LPS-assembly lipoprotein LptE" evidence="7">
    <location>
        <begin position="19"/>
        <end position="173"/>
    </location>
</feature>
<protein>
    <recommendedName>
        <fullName evidence="6">LPS-assembly lipoprotein LptE</fullName>
    </recommendedName>
</protein>
<accession>G7UQ21</accession>
<evidence type="ECO:0000313" key="9">
    <source>
        <dbReference type="Proteomes" id="UP000005870"/>
    </source>
</evidence>
<dbReference type="RefSeq" id="WP_014161078.1">
    <property type="nucleotide sequence ID" value="NC_016147.2"/>
</dbReference>
<keyword evidence="5 6" id="KW-0449">Lipoprotein</keyword>
<keyword evidence="1 6" id="KW-0732">Signal</keyword>
<comment type="subcellular location">
    <subcellularLocation>
        <location evidence="6">Cell outer membrane</location>
        <topology evidence="6">Lipid-anchor</topology>
    </subcellularLocation>
</comment>
<gene>
    <name evidence="6" type="primary">lptE</name>
    <name evidence="8" type="ordered locus">DSC_11305</name>
</gene>
<dbReference type="STRING" id="1045855.DSC_11305"/>